<reference evidence="4" key="1">
    <citation type="journal article" date="2019" name="Int. J. Syst. Evol. Microbiol.">
        <title>The Global Catalogue of Microorganisms (GCM) 10K type strain sequencing project: providing services to taxonomists for standard genome sequencing and annotation.</title>
        <authorList>
            <consortium name="The Broad Institute Genomics Platform"/>
            <consortium name="The Broad Institute Genome Sequencing Center for Infectious Disease"/>
            <person name="Wu L."/>
            <person name="Ma J."/>
        </authorList>
    </citation>
    <scope>NUCLEOTIDE SEQUENCE [LARGE SCALE GENOMIC DNA]</scope>
    <source>
        <strain evidence="4">CGMCC 4.7131</strain>
    </source>
</reference>
<evidence type="ECO:0000256" key="1">
    <source>
        <dbReference type="SAM" id="MobiDB-lite"/>
    </source>
</evidence>
<keyword evidence="3" id="KW-0560">Oxidoreductase</keyword>
<evidence type="ECO:0000259" key="2">
    <source>
        <dbReference type="Pfam" id="PF01494"/>
    </source>
</evidence>
<accession>A0ABW0E2H2</accession>
<feature type="region of interest" description="Disordered" evidence="1">
    <location>
        <begin position="381"/>
        <end position="406"/>
    </location>
</feature>
<dbReference type="InterPro" id="IPR036188">
    <property type="entry name" value="FAD/NAD-bd_sf"/>
</dbReference>
<dbReference type="Pfam" id="PF01494">
    <property type="entry name" value="FAD_binding_3"/>
    <property type="match status" value="1"/>
</dbReference>
<dbReference type="GO" id="GO:0004497">
    <property type="term" value="F:monooxygenase activity"/>
    <property type="evidence" value="ECO:0007669"/>
    <property type="project" value="UniProtKB-KW"/>
</dbReference>
<name>A0ABW0E2H2_9ACTN</name>
<evidence type="ECO:0000313" key="4">
    <source>
        <dbReference type="Proteomes" id="UP001596035"/>
    </source>
</evidence>
<dbReference type="EMBL" id="JBHSKN010000037">
    <property type="protein sequence ID" value="MFC5245276.1"/>
    <property type="molecule type" value="Genomic_DNA"/>
</dbReference>
<protein>
    <submittedName>
        <fullName evidence="3">FAD-dependent monooxygenase</fullName>
    </submittedName>
</protein>
<dbReference type="PANTHER" id="PTHR46865:SF2">
    <property type="entry name" value="MONOOXYGENASE"/>
    <property type="match status" value="1"/>
</dbReference>
<dbReference type="PANTHER" id="PTHR46865">
    <property type="entry name" value="OXIDOREDUCTASE-RELATED"/>
    <property type="match status" value="1"/>
</dbReference>
<sequence length="406" mass="44287">MTLTDQLTDVRGTPRRKVLISGASIAGPALAFWLNRHGYAVTVVEKAPTLRGGGYPIDVRGTALEVVRRMGILPRLRDAHIDLRRLTFLDADGGEVTSLHPHAVTGGVAGRDLEVRRGDLADALYAAVRDDVEFLFDDSVDTLDQTGHGVDVTFRGGGSRTFDLVFGADGMHSRTREMLFGPEERFHHYLGYCFAVFTMRNTFGLSHETVMWNSPGRAAALYAVGDDDEVHAFLNFARPEPPRDAFRDPRAQRELVAEVFADAGWEVPGMLAALREAEDLFFDGVGQIRMPRWSSGRVALVGDAAYAPSFLTGQGTSLALVGAYMLADRLADRDHVAGFAAYERDTREFVTLNQELVGQGGATLFPTTTQALKQRNDRLRGLGAMPPAEGKPAHTALTLPEPPRPA</sequence>
<comment type="caution">
    <text evidence="3">The sequence shown here is derived from an EMBL/GenBank/DDBJ whole genome shotgun (WGS) entry which is preliminary data.</text>
</comment>
<dbReference type="Gene3D" id="3.50.50.60">
    <property type="entry name" value="FAD/NAD(P)-binding domain"/>
    <property type="match status" value="1"/>
</dbReference>
<dbReference type="RefSeq" id="WP_344562925.1">
    <property type="nucleotide sequence ID" value="NZ_BAAATG010000026.1"/>
</dbReference>
<dbReference type="Proteomes" id="UP001596035">
    <property type="component" value="Unassembled WGS sequence"/>
</dbReference>
<dbReference type="PRINTS" id="PR00420">
    <property type="entry name" value="RNGMNOXGNASE"/>
</dbReference>
<dbReference type="Gene3D" id="3.30.9.10">
    <property type="entry name" value="D-Amino Acid Oxidase, subunit A, domain 2"/>
    <property type="match status" value="1"/>
</dbReference>
<gene>
    <name evidence="3" type="ORF">ACFPWV_36120</name>
</gene>
<feature type="domain" description="FAD-binding" evidence="2">
    <location>
        <begin position="17"/>
        <end position="332"/>
    </location>
</feature>
<dbReference type="SUPFAM" id="SSF51905">
    <property type="entry name" value="FAD/NAD(P)-binding domain"/>
    <property type="match status" value="1"/>
</dbReference>
<keyword evidence="4" id="KW-1185">Reference proteome</keyword>
<dbReference type="InterPro" id="IPR051704">
    <property type="entry name" value="FAD_aromatic-hydroxylase"/>
</dbReference>
<proteinExistence type="predicted"/>
<keyword evidence="3" id="KW-0503">Monooxygenase</keyword>
<organism evidence="3 4">
    <name type="scientific">Streptomyces atrovirens</name>
    <dbReference type="NCBI Taxonomy" id="285556"/>
    <lineage>
        <taxon>Bacteria</taxon>
        <taxon>Bacillati</taxon>
        <taxon>Actinomycetota</taxon>
        <taxon>Actinomycetes</taxon>
        <taxon>Kitasatosporales</taxon>
        <taxon>Streptomycetaceae</taxon>
        <taxon>Streptomyces</taxon>
    </lineage>
</organism>
<dbReference type="InterPro" id="IPR002938">
    <property type="entry name" value="FAD-bd"/>
</dbReference>
<evidence type="ECO:0000313" key="3">
    <source>
        <dbReference type="EMBL" id="MFC5245276.1"/>
    </source>
</evidence>